<dbReference type="InterPro" id="IPR013762">
    <property type="entry name" value="Integrase-like_cat_sf"/>
</dbReference>
<evidence type="ECO:0000256" key="1">
    <source>
        <dbReference type="ARBA" id="ARBA00023172"/>
    </source>
</evidence>
<protein>
    <submittedName>
        <fullName evidence="3">Integrase</fullName>
    </submittedName>
</protein>
<dbReference type="InterPro" id="IPR002104">
    <property type="entry name" value="Integrase_catalytic"/>
</dbReference>
<accession>A0ABS4J162</accession>
<gene>
    <name evidence="3" type="ORF">J2Z66_004143</name>
</gene>
<dbReference type="RefSeq" id="WP_209973631.1">
    <property type="nucleotide sequence ID" value="NZ_JAGGLB010000014.1"/>
</dbReference>
<evidence type="ECO:0000313" key="3">
    <source>
        <dbReference type="EMBL" id="MBP1992534.1"/>
    </source>
</evidence>
<feature type="domain" description="Tyr recombinase" evidence="2">
    <location>
        <begin position="2"/>
        <end position="181"/>
    </location>
</feature>
<sequence length="185" mass="21474">MKFVQPIRDIRNVEAIKHYLKVRSERDYILFMVGINTGFRISDILSLSVKDVRGTHIEIIEGKTQKRKKIKIRKTLRKALDDYIKGKQDYEYLFTGRSKKHSGLIGEPIDSSTAYKALSKAAHANGVEEIGTHSMRKTFGYHFYLKTRDIALLMELFNHSEQTITLRYIGIKQDSLDEAMDEFEL</sequence>
<dbReference type="Gene3D" id="1.10.443.10">
    <property type="entry name" value="Intergrase catalytic core"/>
    <property type="match status" value="1"/>
</dbReference>
<comment type="caution">
    <text evidence="3">The sequence shown here is derived from an EMBL/GenBank/DDBJ whole genome shotgun (WGS) entry which is preliminary data.</text>
</comment>
<keyword evidence="4" id="KW-1185">Reference proteome</keyword>
<organism evidence="3 4">
    <name type="scientific">Paenibacillus eucommiae</name>
    <dbReference type="NCBI Taxonomy" id="1355755"/>
    <lineage>
        <taxon>Bacteria</taxon>
        <taxon>Bacillati</taxon>
        <taxon>Bacillota</taxon>
        <taxon>Bacilli</taxon>
        <taxon>Bacillales</taxon>
        <taxon>Paenibacillaceae</taxon>
        <taxon>Paenibacillus</taxon>
    </lineage>
</organism>
<dbReference type="InterPro" id="IPR050090">
    <property type="entry name" value="Tyrosine_recombinase_XerCD"/>
</dbReference>
<dbReference type="Pfam" id="PF00589">
    <property type="entry name" value="Phage_integrase"/>
    <property type="match status" value="1"/>
</dbReference>
<dbReference type="PANTHER" id="PTHR30349">
    <property type="entry name" value="PHAGE INTEGRASE-RELATED"/>
    <property type="match status" value="1"/>
</dbReference>
<keyword evidence="1" id="KW-0233">DNA recombination</keyword>
<dbReference type="EMBL" id="JAGGLB010000014">
    <property type="protein sequence ID" value="MBP1992534.1"/>
    <property type="molecule type" value="Genomic_DNA"/>
</dbReference>
<reference evidence="3 4" key="1">
    <citation type="submission" date="2021-03" db="EMBL/GenBank/DDBJ databases">
        <title>Genomic Encyclopedia of Type Strains, Phase IV (KMG-IV): sequencing the most valuable type-strain genomes for metagenomic binning, comparative biology and taxonomic classification.</title>
        <authorList>
            <person name="Goeker M."/>
        </authorList>
    </citation>
    <scope>NUCLEOTIDE SEQUENCE [LARGE SCALE GENOMIC DNA]</scope>
    <source>
        <strain evidence="3 4">DSM 26048</strain>
    </source>
</reference>
<dbReference type="PANTHER" id="PTHR30349:SF82">
    <property type="entry name" value="INTEGRASE_RECOMBINASE YOEC-RELATED"/>
    <property type="match status" value="1"/>
</dbReference>
<dbReference type="SUPFAM" id="SSF56349">
    <property type="entry name" value="DNA breaking-rejoining enzymes"/>
    <property type="match status" value="1"/>
</dbReference>
<dbReference type="Proteomes" id="UP001519287">
    <property type="component" value="Unassembled WGS sequence"/>
</dbReference>
<dbReference type="InterPro" id="IPR011010">
    <property type="entry name" value="DNA_brk_join_enz"/>
</dbReference>
<dbReference type="PROSITE" id="PS51898">
    <property type="entry name" value="TYR_RECOMBINASE"/>
    <property type="match status" value="1"/>
</dbReference>
<evidence type="ECO:0000313" key="4">
    <source>
        <dbReference type="Proteomes" id="UP001519287"/>
    </source>
</evidence>
<name>A0ABS4J162_9BACL</name>
<proteinExistence type="predicted"/>
<evidence type="ECO:0000259" key="2">
    <source>
        <dbReference type="PROSITE" id="PS51898"/>
    </source>
</evidence>